<dbReference type="EMBL" id="JBIRPU010000055">
    <property type="protein sequence ID" value="MFI0797211.1"/>
    <property type="molecule type" value="Genomic_DNA"/>
</dbReference>
<accession>A0ABW7SU56</accession>
<gene>
    <name evidence="2" type="ORF">ACH4OY_31730</name>
</gene>
<name>A0ABW7SU56_9ACTN</name>
<protein>
    <submittedName>
        <fullName evidence="2">Uncharacterized protein</fullName>
    </submittedName>
</protein>
<feature type="region of interest" description="Disordered" evidence="1">
    <location>
        <begin position="1"/>
        <end position="25"/>
    </location>
</feature>
<reference evidence="2 3" key="1">
    <citation type="submission" date="2024-10" db="EMBL/GenBank/DDBJ databases">
        <title>The Natural Products Discovery Center: Release of the First 8490 Sequenced Strains for Exploring Actinobacteria Biosynthetic Diversity.</title>
        <authorList>
            <person name="Kalkreuter E."/>
            <person name="Kautsar S.A."/>
            <person name="Yang D."/>
            <person name="Bader C.D."/>
            <person name="Teijaro C.N."/>
            <person name="Fluegel L."/>
            <person name="Davis C.M."/>
            <person name="Simpson J.R."/>
            <person name="Lauterbach L."/>
            <person name="Steele A.D."/>
            <person name="Gui C."/>
            <person name="Meng S."/>
            <person name="Li G."/>
            <person name="Viehrig K."/>
            <person name="Ye F."/>
            <person name="Su P."/>
            <person name="Kiefer A.F."/>
            <person name="Nichols A."/>
            <person name="Cepeda A.J."/>
            <person name="Yan W."/>
            <person name="Fan B."/>
            <person name="Jiang Y."/>
            <person name="Adhikari A."/>
            <person name="Zheng C.-J."/>
            <person name="Schuster L."/>
            <person name="Cowan T.M."/>
            <person name="Smanski M.J."/>
            <person name="Chevrette M.G."/>
            <person name="De Carvalho L.P.S."/>
            <person name="Shen B."/>
        </authorList>
    </citation>
    <scope>NUCLEOTIDE SEQUENCE [LARGE SCALE GENOMIC DNA]</scope>
    <source>
        <strain evidence="2 3">NPDC021253</strain>
    </source>
</reference>
<comment type="caution">
    <text evidence="2">The sequence shown here is derived from an EMBL/GenBank/DDBJ whole genome shotgun (WGS) entry which is preliminary data.</text>
</comment>
<dbReference type="RefSeq" id="WP_396686005.1">
    <property type="nucleotide sequence ID" value="NZ_JBIRPU010000055.1"/>
</dbReference>
<evidence type="ECO:0000256" key="1">
    <source>
        <dbReference type="SAM" id="MobiDB-lite"/>
    </source>
</evidence>
<evidence type="ECO:0000313" key="3">
    <source>
        <dbReference type="Proteomes" id="UP001611075"/>
    </source>
</evidence>
<proteinExistence type="predicted"/>
<organism evidence="2 3">
    <name type="scientific">Micromonospora rubida</name>
    <dbReference type="NCBI Taxonomy" id="2697657"/>
    <lineage>
        <taxon>Bacteria</taxon>
        <taxon>Bacillati</taxon>
        <taxon>Actinomycetota</taxon>
        <taxon>Actinomycetes</taxon>
        <taxon>Micromonosporales</taxon>
        <taxon>Micromonosporaceae</taxon>
        <taxon>Micromonospora</taxon>
    </lineage>
</organism>
<evidence type="ECO:0000313" key="2">
    <source>
        <dbReference type="EMBL" id="MFI0797211.1"/>
    </source>
</evidence>
<sequence length="233" mass="25417">MTTTATGRALSLWAAPRHTPHPDPTHAALRAIAARTPDPGDPRQARDLRHALDHLDTAQHRHGPGHCHTTAATLTAAAHLHRHPPCVWLAGVYYRKAARHTIQQPGDQHLWDTLDLITAYDTLTAHHRAHHTAANLVRDLVTRRGYLNPLTIAGALTWAHLHPSPDPVPTPDGLETVAARAISRIPQPMLRAALTGLARLTTNTTPCRNRGDLITRLANPHPPFPINTTTATS</sequence>
<keyword evidence="3" id="KW-1185">Reference proteome</keyword>
<dbReference type="Proteomes" id="UP001611075">
    <property type="component" value="Unassembled WGS sequence"/>
</dbReference>